<dbReference type="RefSeq" id="XP_041550580.1">
    <property type="nucleotide sequence ID" value="XM_041695813.1"/>
</dbReference>
<protein>
    <recommendedName>
        <fullName evidence="1">F-box domain-containing protein</fullName>
    </recommendedName>
</protein>
<keyword evidence="3" id="KW-1185">Reference proteome</keyword>
<dbReference type="InterPro" id="IPR001810">
    <property type="entry name" value="F-box_dom"/>
</dbReference>
<accession>A0A7R8AGW5</accession>
<reference evidence="2" key="2">
    <citation type="submission" date="2021-02" db="EMBL/GenBank/DDBJ databases">
        <title>Aspergillus puulaauensis MK2 genome sequence.</title>
        <authorList>
            <person name="Futagami T."/>
            <person name="Mori K."/>
            <person name="Kadooka C."/>
            <person name="Tanaka T."/>
        </authorList>
    </citation>
    <scope>NUCLEOTIDE SEQUENCE</scope>
    <source>
        <strain evidence="2">MK2</strain>
    </source>
</reference>
<dbReference type="SUPFAM" id="SSF81383">
    <property type="entry name" value="F-box domain"/>
    <property type="match status" value="1"/>
</dbReference>
<dbReference type="OrthoDB" id="9984533at2759"/>
<evidence type="ECO:0000259" key="1">
    <source>
        <dbReference type="PROSITE" id="PS50181"/>
    </source>
</evidence>
<sequence length="608" mass="69236">MGSAQPIDKDVLYHVFAGLAYTNYLRIDYGFKMPTRRQWVCTGGTEHLVSQPLRLFSLRQYLLLLDSTKSQKFQWWNRRDVFSRLPYDVLDRILRYLPGDSIIALLHVSSSFNTATRHNSFWKKLILRSMPWFWELNHQPLSSSPGRSKIDFKRLYLWLNRELSVSYGLHSAMRCLANRMRIWNTCDRICEYYLKFASPEVPVCATDEQADTIKKHSKASHVSLVLYPSPQDDIADSVQWIRCWDEIDRLPSLCEVFFTKRPSRCLAGLSITFNGVRRTFGSVNPALHDCEPFYISCGDWITGFVAYMPDLKILDQQAKTCIIGLRVCLKSGLEYGGNQTEAQQRPFLVSEGHELVGLVGQLKDGVIARFGILECQRPNQYSIAQSKRSQGYPPSHLLWFAYEASPIRGARSPYTGHRASYWFQPSIRVLPLPRTQTDGHEQFDSDLIPYTPVFLLGNKKLREVLGCIWANIAPSGNITGIGAYFAGINNSTGVAKFRARLGPKDQVFEIDGVAGEHISEVRISSAYSQRAVQLKTNFDREVCFGEGRGQEWTIQRAPEGEVIAGLAVAFGIPLWDETKQRYADGKLTSVTALTVQAKKWERIINRVY</sequence>
<dbReference type="EMBL" id="AP024443">
    <property type="protein sequence ID" value="BCS18386.1"/>
    <property type="molecule type" value="Genomic_DNA"/>
</dbReference>
<dbReference type="CDD" id="cd09917">
    <property type="entry name" value="F-box_SF"/>
    <property type="match status" value="1"/>
</dbReference>
<dbReference type="Proteomes" id="UP000654913">
    <property type="component" value="Chromosome 1"/>
</dbReference>
<dbReference type="Pfam" id="PF12937">
    <property type="entry name" value="F-box-like"/>
    <property type="match status" value="1"/>
</dbReference>
<proteinExistence type="predicted"/>
<dbReference type="InterPro" id="IPR036047">
    <property type="entry name" value="F-box-like_dom_sf"/>
</dbReference>
<evidence type="ECO:0000313" key="2">
    <source>
        <dbReference type="EMBL" id="BCS18386.1"/>
    </source>
</evidence>
<reference evidence="2" key="1">
    <citation type="submission" date="2021-01" db="EMBL/GenBank/DDBJ databases">
        <authorList>
            <consortium name="Aspergillus puulaauensis MK2 genome sequencing consortium"/>
            <person name="Kazuki M."/>
            <person name="Futagami T."/>
        </authorList>
    </citation>
    <scope>NUCLEOTIDE SEQUENCE</scope>
    <source>
        <strain evidence="2">MK2</strain>
    </source>
</reference>
<name>A0A7R8AGW5_9EURO</name>
<dbReference type="GeneID" id="64968391"/>
<organism evidence="2 3">
    <name type="scientific">Aspergillus puulaauensis</name>
    <dbReference type="NCBI Taxonomy" id="1220207"/>
    <lineage>
        <taxon>Eukaryota</taxon>
        <taxon>Fungi</taxon>
        <taxon>Dikarya</taxon>
        <taxon>Ascomycota</taxon>
        <taxon>Pezizomycotina</taxon>
        <taxon>Eurotiomycetes</taxon>
        <taxon>Eurotiomycetidae</taxon>
        <taxon>Eurotiales</taxon>
        <taxon>Aspergillaceae</taxon>
        <taxon>Aspergillus</taxon>
    </lineage>
</organism>
<dbReference type="AlphaFoldDB" id="A0A7R8AGW5"/>
<gene>
    <name evidence="2" type="ORF">APUU_11214A</name>
</gene>
<feature type="domain" description="F-box" evidence="1">
    <location>
        <begin position="79"/>
        <end position="125"/>
    </location>
</feature>
<evidence type="ECO:0000313" key="3">
    <source>
        <dbReference type="Proteomes" id="UP000654913"/>
    </source>
</evidence>
<dbReference type="PROSITE" id="PS50181">
    <property type="entry name" value="FBOX"/>
    <property type="match status" value="1"/>
</dbReference>
<dbReference type="SMART" id="SM00256">
    <property type="entry name" value="FBOX"/>
    <property type="match status" value="1"/>
</dbReference>
<dbReference type="Gene3D" id="1.20.1280.50">
    <property type="match status" value="1"/>
</dbReference>
<dbReference type="KEGG" id="apuu:APUU_11214A"/>